<proteinExistence type="inferred from homology"/>
<dbReference type="EMBL" id="JANJYJ010000002">
    <property type="protein sequence ID" value="KAK3224797.1"/>
    <property type="molecule type" value="Genomic_DNA"/>
</dbReference>
<dbReference type="Proteomes" id="UP001281410">
    <property type="component" value="Unassembled WGS sequence"/>
</dbReference>
<comment type="subcellular location">
    <subcellularLocation>
        <location evidence="1">Cytoplasm</location>
    </subcellularLocation>
</comment>
<keyword evidence="7" id="KW-1185">Reference proteome</keyword>
<dbReference type="PANTHER" id="PTHR13105">
    <property type="entry name" value="MYELOID LEUKEMIA FACTOR"/>
    <property type="match status" value="1"/>
</dbReference>
<evidence type="ECO:0000313" key="6">
    <source>
        <dbReference type="EMBL" id="KAK3224797.1"/>
    </source>
</evidence>
<dbReference type="Pfam" id="PF10248">
    <property type="entry name" value="Mlf1IP"/>
    <property type="match status" value="1"/>
</dbReference>
<evidence type="ECO:0008006" key="8">
    <source>
        <dbReference type="Google" id="ProtNLM"/>
    </source>
</evidence>
<feature type="region of interest" description="Disordered" evidence="5">
    <location>
        <begin position="223"/>
        <end position="268"/>
    </location>
</feature>
<evidence type="ECO:0000256" key="4">
    <source>
        <dbReference type="ARBA" id="ARBA00022553"/>
    </source>
</evidence>
<evidence type="ECO:0000313" key="7">
    <source>
        <dbReference type="Proteomes" id="UP001281410"/>
    </source>
</evidence>
<feature type="compositionally biased region" description="Polar residues" evidence="5">
    <location>
        <begin position="316"/>
        <end position="337"/>
    </location>
</feature>
<organism evidence="6 7">
    <name type="scientific">Dipteronia sinensis</name>
    <dbReference type="NCBI Taxonomy" id="43782"/>
    <lineage>
        <taxon>Eukaryota</taxon>
        <taxon>Viridiplantae</taxon>
        <taxon>Streptophyta</taxon>
        <taxon>Embryophyta</taxon>
        <taxon>Tracheophyta</taxon>
        <taxon>Spermatophyta</taxon>
        <taxon>Magnoliopsida</taxon>
        <taxon>eudicotyledons</taxon>
        <taxon>Gunneridae</taxon>
        <taxon>Pentapetalae</taxon>
        <taxon>rosids</taxon>
        <taxon>malvids</taxon>
        <taxon>Sapindales</taxon>
        <taxon>Sapindaceae</taxon>
        <taxon>Hippocastanoideae</taxon>
        <taxon>Acereae</taxon>
        <taxon>Dipteronia</taxon>
    </lineage>
</organism>
<gene>
    <name evidence="6" type="ORF">Dsin_004659</name>
</gene>
<evidence type="ECO:0000256" key="5">
    <source>
        <dbReference type="SAM" id="MobiDB-lite"/>
    </source>
</evidence>
<comment type="caution">
    <text evidence="6">The sequence shown here is derived from an EMBL/GenBank/DDBJ whole genome shotgun (WGS) entry which is preliminary data.</text>
</comment>
<evidence type="ECO:0000256" key="3">
    <source>
        <dbReference type="ARBA" id="ARBA00022490"/>
    </source>
</evidence>
<dbReference type="GO" id="GO:0005737">
    <property type="term" value="C:cytoplasm"/>
    <property type="evidence" value="ECO:0007669"/>
    <property type="project" value="UniProtKB-SubCell"/>
</dbReference>
<comment type="similarity">
    <text evidence="2">Belongs to the MLF family.</text>
</comment>
<dbReference type="AlphaFoldDB" id="A0AAE0EEF6"/>
<accession>A0AAE0EEF6</accession>
<reference evidence="6" key="1">
    <citation type="journal article" date="2023" name="Plant J.">
        <title>Genome sequences and population genomics provide insights into the demographic history, inbreeding, and mutation load of two 'living fossil' tree species of Dipteronia.</title>
        <authorList>
            <person name="Feng Y."/>
            <person name="Comes H.P."/>
            <person name="Chen J."/>
            <person name="Zhu S."/>
            <person name="Lu R."/>
            <person name="Zhang X."/>
            <person name="Li P."/>
            <person name="Qiu J."/>
            <person name="Olsen K.M."/>
            <person name="Qiu Y."/>
        </authorList>
    </citation>
    <scope>NUCLEOTIDE SEQUENCE</scope>
    <source>
        <strain evidence="6">NBL</strain>
    </source>
</reference>
<evidence type="ECO:0000256" key="1">
    <source>
        <dbReference type="ARBA" id="ARBA00004496"/>
    </source>
</evidence>
<keyword evidence="3" id="KW-0963">Cytoplasm</keyword>
<feature type="region of interest" description="Disordered" evidence="5">
    <location>
        <begin position="307"/>
        <end position="372"/>
    </location>
</feature>
<name>A0AAE0EEF6_9ROSI</name>
<sequence length="372" mass="41413">MQGGRGGRDPFSDPFGGFGGFGAPRSLMSSFFGGRDPFDDPFFTRPFGGMFESSFFGPSGSPFINMHPPAFLQHQPAFLQHQPASLQHQSAFLQHQPAFLQHQPEFLEHQSAFLEHQPAFLEHQPAFLEHQPTEPKRSRGPIIEELNSDDEKEEAVKEKKENPRKHGRSSNGPFIQDPDGEVEERKSRHLQRNNDYGPYSVAQQQPQTHSFTFSSSSVTTYGGADGAYYTSSKTRRTGSDGLTFEESKEADTSTRQATHRVSKGLYNKGHSVTRKLNSEGKVDKMQTLHNLNEDQLSGFEQAWNGKARKHMPGWTGNLTGHNNMGASSNEQIEQSSRGGWALPSTEQPQNSGRVMPDRSGSSHLQPTGKKKN</sequence>
<dbReference type="InterPro" id="IPR019376">
    <property type="entry name" value="Myeloid_leukemia_factor"/>
</dbReference>
<keyword evidence="4" id="KW-0597">Phosphoprotein</keyword>
<evidence type="ECO:0000256" key="2">
    <source>
        <dbReference type="ARBA" id="ARBA00008332"/>
    </source>
</evidence>
<protein>
    <recommendedName>
        <fullName evidence="8">Myeloid leukemia factor 1</fullName>
    </recommendedName>
</protein>
<feature type="region of interest" description="Disordered" evidence="5">
    <location>
        <begin position="130"/>
        <end position="208"/>
    </location>
</feature>